<feature type="region of interest" description="Disordered" evidence="1">
    <location>
        <begin position="201"/>
        <end position="254"/>
    </location>
</feature>
<dbReference type="Pfam" id="PF00640">
    <property type="entry name" value="PID"/>
    <property type="match status" value="1"/>
</dbReference>
<accession>A0A6J0J5T0</accession>
<evidence type="ECO:0000313" key="4">
    <source>
        <dbReference type="RefSeq" id="XP_017694285.1"/>
    </source>
</evidence>
<proteinExistence type="predicted"/>
<feature type="region of interest" description="Disordered" evidence="1">
    <location>
        <begin position="1"/>
        <end position="33"/>
    </location>
</feature>
<dbReference type="OrthoDB" id="9999955at2759"/>
<name>A0A6J0J5T0_9PASS</name>
<dbReference type="PROSITE" id="PS01179">
    <property type="entry name" value="PID"/>
    <property type="match status" value="1"/>
</dbReference>
<feature type="compositionally biased region" description="Polar residues" evidence="1">
    <location>
        <begin position="1"/>
        <end position="26"/>
    </location>
</feature>
<dbReference type="SMART" id="SM00462">
    <property type="entry name" value="PTB"/>
    <property type="match status" value="1"/>
</dbReference>
<dbReference type="InterPro" id="IPR011993">
    <property type="entry name" value="PH-like_dom_sf"/>
</dbReference>
<feature type="domain" description="PID" evidence="2">
    <location>
        <begin position="67"/>
        <end position="192"/>
    </location>
</feature>
<dbReference type="GeneID" id="108509391"/>
<reference evidence="4" key="1">
    <citation type="submission" date="2025-08" db="UniProtKB">
        <authorList>
            <consortium name="RefSeq"/>
        </authorList>
    </citation>
    <scope>IDENTIFICATION</scope>
</reference>
<evidence type="ECO:0000256" key="1">
    <source>
        <dbReference type="SAM" id="MobiDB-lite"/>
    </source>
</evidence>
<dbReference type="PANTHER" id="PTHR11232:SF81">
    <property type="entry name" value="PID DOMAIN-CONTAINING PROTEIN"/>
    <property type="match status" value="1"/>
</dbReference>
<dbReference type="InterPro" id="IPR051133">
    <property type="entry name" value="Adapter_Engulfment-Domain"/>
</dbReference>
<dbReference type="Proteomes" id="UP000504624">
    <property type="component" value="Unplaced"/>
</dbReference>
<dbReference type="Gene3D" id="2.30.29.30">
    <property type="entry name" value="Pleckstrin-homology domain (PH domain)/Phosphotyrosine-binding domain (PTB)"/>
    <property type="match status" value="1"/>
</dbReference>
<dbReference type="InterPro" id="IPR006020">
    <property type="entry name" value="PTB/PI_dom"/>
</dbReference>
<dbReference type="SUPFAM" id="SSF50729">
    <property type="entry name" value="PH domain-like"/>
    <property type="match status" value="1"/>
</dbReference>
<feature type="compositionally biased region" description="Acidic residues" evidence="1">
    <location>
        <begin position="238"/>
        <end position="248"/>
    </location>
</feature>
<protein>
    <submittedName>
        <fullName evidence="4">Protein numb homolog isoform X1</fullName>
    </submittedName>
</protein>
<gene>
    <name evidence="4" type="primary">LOC108509391</name>
</gene>
<keyword evidence="3" id="KW-1185">Reference proteome</keyword>
<evidence type="ECO:0000259" key="2">
    <source>
        <dbReference type="PROSITE" id="PS01179"/>
    </source>
</evidence>
<dbReference type="RefSeq" id="XP_017694285.1">
    <property type="nucleotide sequence ID" value="XM_017838796.1"/>
</dbReference>
<feature type="region of interest" description="Disordered" evidence="1">
    <location>
        <begin position="274"/>
        <end position="302"/>
    </location>
</feature>
<dbReference type="PANTHER" id="PTHR11232">
    <property type="entry name" value="PHOSPHOTYROSINE INTERACTION DOMAIN-CONTAINING FAMILY MEMBER"/>
    <property type="match status" value="1"/>
</dbReference>
<sequence>MRVSQSQESVLPRSGSSTAVGNSEASTRWGGSAGTSCEAAGTWLPWGFVFAELPESWADMQEPLLEGMCFTLKYLGMTLVEKPKGEDMAAAAIRRIVATARVGARKFQKVILTVSPRGISLQDADTKEMVENVSIYRISYCTTDKLQNKVFAYVAQSQESGALECHAFLSPKKKIAQAVTLTVAQAFQMALDLWEATHAGSRQDQPFHPSCVMESSEPGRPREPAPQGSPPFRHQFGEEEEEEEDDNVGESLSGINTSCAPSVLSYSTAPVLSPGAAPGQLDRAGRGWRPPHHWPQDCWPQDSPGLSQISATMDQPLRIHPVPAPGTASACPYPGTALRARGLPALLPWSAQAVTPTPCPALPA</sequence>
<organism evidence="3 4">
    <name type="scientific">Lepidothrix coronata</name>
    <name type="common">blue-crowned manakin</name>
    <dbReference type="NCBI Taxonomy" id="321398"/>
    <lineage>
        <taxon>Eukaryota</taxon>
        <taxon>Metazoa</taxon>
        <taxon>Chordata</taxon>
        <taxon>Craniata</taxon>
        <taxon>Vertebrata</taxon>
        <taxon>Euteleostomi</taxon>
        <taxon>Archelosauria</taxon>
        <taxon>Archosauria</taxon>
        <taxon>Dinosauria</taxon>
        <taxon>Saurischia</taxon>
        <taxon>Theropoda</taxon>
        <taxon>Coelurosauria</taxon>
        <taxon>Aves</taxon>
        <taxon>Neognathae</taxon>
        <taxon>Neoaves</taxon>
        <taxon>Telluraves</taxon>
        <taxon>Australaves</taxon>
        <taxon>Passeriformes</taxon>
        <taxon>Pipridae</taxon>
        <taxon>Lepidothrix</taxon>
    </lineage>
</organism>
<dbReference type="AlphaFoldDB" id="A0A6J0J5T0"/>
<dbReference type="CDD" id="cd13159">
    <property type="entry name" value="PTB_LDLRAP-mammal-like"/>
    <property type="match status" value="1"/>
</dbReference>
<evidence type="ECO:0000313" key="3">
    <source>
        <dbReference type="Proteomes" id="UP000504624"/>
    </source>
</evidence>